<dbReference type="FunFam" id="3.40.50.300:FF:000166">
    <property type="entry name" value="vesicle-fusing ATPase isoform X1"/>
    <property type="match status" value="1"/>
</dbReference>
<dbReference type="InterPro" id="IPR041569">
    <property type="entry name" value="AAA_lid_3"/>
</dbReference>
<dbReference type="FunFam" id="3.40.50.300:FF:000154">
    <property type="entry name" value="Vesicle-fusing ATPase 1"/>
    <property type="match status" value="1"/>
</dbReference>
<evidence type="ECO:0000313" key="9">
    <source>
        <dbReference type="EMBL" id="KAF4680812.1"/>
    </source>
</evidence>
<evidence type="ECO:0000256" key="3">
    <source>
        <dbReference type="ARBA" id="ARBA00022741"/>
    </source>
</evidence>
<evidence type="ECO:0000313" key="10">
    <source>
        <dbReference type="Proteomes" id="UP000541610"/>
    </source>
</evidence>
<reference evidence="9 10" key="1">
    <citation type="submission" date="2020-04" db="EMBL/GenBank/DDBJ databases">
        <title>Perkinsus olseni comparative genomics.</title>
        <authorList>
            <person name="Bogema D.R."/>
        </authorList>
    </citation>
    <scope>NUCLEOTIDE SEQUENCE [LARGE SCALE GENOMIC DNA]</scope>
    <source>
        <strain evidence="9">00978-12</strain>
    </source>
</reference>
<dbReference type="GO" id="GO:0005524">
    <property type="term" value="F:ATP binding"/>
    <property type="evidence" value="ECO:0007669"/>
    <property type="project" value="UniProtKB-UniRule"/>
</dbReference>
<feature type="region of interest" description="Disordered" evidence="7">
    <location>
        <begin position="1"/>
        <end position="22"/>
    </location>
</feature>
<name>A0A7J6NA86_PEROL</name>
<keyword evidence="6" id="KW-0963">Cytoplasm</keyword>
<sequence>MRAPPVSREPASRSSNGPAITLQADNLPGQDLAFTNRIYCNGSDFRDLLRRGGIDRPEQLPQCFVEVKGFCFTMEPTSRMEQGRLGLNRLQRECARIGLREDVVLTLQPAKSISPMASLGISIDMYVRGSGRTLDVDADKLIPEFIDRFKGQVFRPHQWLALDYHGQLLKFTIMQATAMRLSPDQEVSDKLGFVAKETEIEFHNGESGTVRVSSSKPIQRQIFAPDFNFEDLGIGGLSKEFADIFRRAFASRVFPPQVVKNLGITHVRGCSFMDRQDSSWVALGTGKTLIARQIAKFLRAREPKIVNGPEILDKYVGQSEAKIRELFADAEEEQKKEGDDSQLHIIIFDEIDAICRQRGTVSGGTGVNDSIVNQLLAKIDGVDSLDNILLIGMTNRLDMIDEALLRPGRLEVHVEIGLPDEEGRNEIFNIHTKQMREHGYLGSDVSIPHLANVTQNYSGAEIAGVVRSAASQAFNREVNLNTISTGEIKTKNLEEIKVTANDFELALDEVKPAFGQDTVDLDGCIKYDIVPFCPEVTENISDMDHIINELNSPSGTPQQVVSVLLHGPKGSGKTALAAYMAKKSEFPFVRVVSPEKFVGYGEHGKVTQLAKTFDDAYKSKYACIILDDIETLCEYVRIGPRFSNAVLQALKVLVTRQHPKPDRKLLIIATTASADFVRFTELEDAFSLHMEVPMVTTPAAVKMLLYGRDGYTNEGEVDKIAKSLDMDLGVNTLFMLSELARQYAPGDDVPCDTFMRVLRLRAPRKAAHDSLQGFE</sequence>
<dbReference type="PROSITE" id="PS00674">
    <property type="entry name" value="AAA"/>
    <property type="match status" value="1"/>
</dbReference>
<comment type="catalytic activity">
    <reaction evidence="6">
        <text>ATP + H2O = ADP + phosphate + H(+)</text>
        <dbReference type="Rhea" id="RHEA:13065"/>
        <dbReference type="ChEBI" id="CHEBI:15377"/>
        <dbReference type="ChEBI" id="CHEBI:15378"/>
        <dbReference type="ChEBI" id="CHEBI:30616"/>
        <dbReference type="ChEBI" id="CHEBI:43474"/>
        <dbReference type="ChEBI" id="CHEBI:456216"/>
        <dbReference type="EC" id="3.6.4.6"/>
    </reaction>
</comment>
<dbReference type="InterPro" id="IPR003959">
    <property type="entry name" value="ATPase_AAA_core"/>
</dbReference>
<comment type="function">
    <text evidence="6">Required for vesicle-mediated transport. Catalyzes the fusion of transport vesicles within the Golgi cisternae. Is also required for transport from the endoplasmic reticulum to the Golgi stack. Seems to function as a fusion protein required for the delivery of cargo proteins to all compartments of the Golgi stack independent of vesicle origin.</text>
</comment>
<keyword evidence="3 6" id="KW-0547">Nucleotide-binding</keyword>
<dbReference type="PANTHER" id="PTHR23078:SF3">
    <property type="entry name" value="VESICLE-FUSING ATPASE"/>
    <property type="match status" value="1"/>
</dbReference>
<dbReference type="InterPro" id="IPR039812">
    <property type="entry name" value="Vesicle-fus_ATPase"/>
</dbReference>
<organism evidence="9 10">
    <name type="scientific">Perkinsus olseni</name>
    <name type="common">Perkinsus atlanticus</name>
    <dbReference type="NCBI Taxonomy" id="32597"/>
    <lineage>
        <taxon>Eukaryota</taxon>
        <taxon>Sar</taxon>
        <taxon>Alveolata</taxon>
        <taxon>Perkinsozoa</taxon>
        <taxon>Perkinsea</taxon>
        <taxon>Perkinsida</taxon>
        <taxon>Perkinsidae</taxon>
        <taxon>Perkinsus</taxon>
    </lineage>
</organism>
<comment type="similarity">
    <text evidence="1 6">Belongs to the AAA ATPase family.</text>
</comment>
<dbReference type="PANTHER" id="PTHR23078">
    <property type="entry name" value="VESICULAR-FUSION PROTEIN NSF"/>
    <property type="match status" value="1"/>
</dbReference>
<dbReference type="SUPFAM" id="SSF50692">
    <property type="entry name" value="ADC-like"/>
    <property type="match status" value="1"/>
</dbReference>
<evidence type="ECO:0000259" key="8">
    <source>
        <dbReference type="SMART" id="SM00382"/>
    </source>
</evidence>
<feature type="domain" description="AAA+ ATPase" evidence="8">
    <location>
        <begin position="559"/>
        <end position="680"/>
    </location>
</feature>
<dbReference type="AlphaFoldDB" id="A0A7J6NA86"/>
<dbReference type="Proteomes" id="UP000541610">
    <property type="component" value="Unassembled WGS sequence"/>
</dbReference>
<dbReference type="InterPro" id="IPR009010">
    <property type="entry name" value="Asp_de-COase-like_dom_sf"/>
</dbReference>
<dbReference type="GO" id="GO:0043001">
    <property type="term" value="P:Golgi to plasma membrane protein transport"/>
    <property type="evidence" value="ECO:0007669"/>
    <property type="project" value="TreeGrafter"/>
</dbReference>
<comment type="cofactor">
    <cofactor evidence="6">
        <name>Mg(2+)</name>
        <dbReference type="ChEBI" id="CHEBI:18420"/>
    </cofactor>
    <text evidence="6">Binds 1 Mg(2+) ion per subunit.</text>
</comment>
<dbReference type="Gene3D" id="3.10.330.10">
    <property type="match status" value="1"/>
</dbReference>
<dbReference type="InterPro" id="IPR029067">
    <property type="entry name" value="CDC48_domain_2-like_sf"/>
</dbReference>
<dbReference type="EMBL" id="JABANP010000571">
    <property type="protein sequence ID" value="KAF4680812.1"/>
    <property type="molecule type" value="Genomic_DNA"/>
</dbReference>
<evidence type="ECO:0000256" key="7">
    <source>
        <dbReference type="SAM" id="MobiDB-lite"/>
    </source>
</evidence>
<dbReference type="InterPro" id="IPR003960">
    <property type="entry name" value="ATPase_AAA_CS"/>
</dbReference>
<dbReference type="GO" id="GO:0005795">
    <property type="term" value="C:Golgi stack"/>
    <property type="evidence" value="ECO:0007669"/>
    <property type="project" value="TreeGrafter"/>
</dbReference>
<dbReference type="SUPFAM" id="SSF54585">
    <property type="entry name" value="Cdc48 domain 2-like"/>
    <property type="match status" value="1"/>
</dbReference>
<proteinExistence type="inferred from homology"/>
<feature type="domain" description="AAA+ ATPase" evidence="8">
    <location>
        <begin position="279"/>
        <end position="420"/>
    </location>
</feature>
<dbReference type="SMART" id="SM00382">
    <property type="entry name" value="AAA"/>
    <property type="match status" value="2"/>
</dbReference>
<dbReference type="Gene3D" id="1.10.8.60">
    <property type="match status" value="1"/>
</dbReference>
<protein>
    <recommendedName>
        <fullName evidence="6">Vesicle-fusing ATPase</fullName>
        <ecNumber evidence="6">3.6.4.6</ecNumber>
    </recommendedName>
</protein>
<dbReference type="GO" id="GO:0006891">
    <property type="term" value="P:intra-Golgi vesicle-mediated transport"/>
    <property type="evidence" value="ECO:0007669"/>
    <property type="project" value="TreeGrafter"/>
</dbReference>
<accession>A0A7J6NA86</accession>
<evidence type="ECO:0000256" key="6">
    <source>
        <dbReference type="RuleBase" id="RU367045"/>
    </source>
</evidence>
<dbReference type="InterPro" id="IPR027417">
    <property type="entry name" value="P-loop_NTPase"/>
</dbReference>
<keyword evidence="6" id="KW-0931">ER-Golgi transport</keyword>
<keyword evidence="2 6" id="KW-0813">Transport</keyword>
<dbReference type="GO" id="GO:0046872">
    <property type="term" value="F:metal ion binding"/>
    <property type="evidence" value="ECO:0007669"/>
    <property type="project" value="UniProtKB-UniRule"/>
</dbReference>
<dbReference type="GO" id="GO:0016887">
    <property type="term" value="F:ATP hydrolysis activity"/>
    <property type="evidence" value="ECO:0007669"/>
    <property type="project" value="InterPro"/>
</dbReference>
<evidence type="ECO:0000256" key="4">
    <source>
        <dbReference type="ARBA" id="ARBA00022840"/>
    </source>
</evidence>
<dbReference type="FunFam" id="1.10.8.60:FF:000127">
    <property type="entry name" value="Vesicular-fusion protein SEC18"/>
    <property type="match status" value="1"/>
</dbReference>
<keyword evidence="6" id="KW-0460">Magnesium</keyword>
<dbReference type="CDD" id="cd00009">
    <property type="entry name" value="AAA"/>
    <property type="match status" value="1"/>
</dbReference>
<evidence type="ECO:0000256" key="5">
    <source>
        <dbReference type="ARBA" id="ARBA00022927"/>
    </source>
</evidence>
<dbReference type="EC" id="3.6.4.6" evidence="6"/>
<dbReference type="Pfam" id="PF17862">
    <property type="entry name" value="AAA_lid_3"/>
    <property type="match status" value="1"/>
</dbReference>
<keyword evidence="6" id="KW-0378">Hydrolase</keyword>
<dbReference type="GO" id="GO:0035494">
    <property type="term" value="P:SNARE complex disassembly"/>
    <property type="evidence" value="ECO:0007669"/>
    <property type="project" value="InterPro"/>
</dbReference>
<evidence type="ECO:0000256" key="1">
    <source>
        <dbReference type="ARBA" id="ARBA00006914"/>
    </source>
</evidence>
<comment type="caution">
    <text evidence="9">The sequence shown here is derived from an EMBL/GenBank/DDBJ whole genome shotgun (WGS) entry which is preliminary data.</text>
</comment>
<dbReference type="InterPro" id="IPR003593">
    <property type="entry name" value="AAA+_ATPase"/>
</dbReference>
<dbReference type="Pfam" id="PF00004">
    <property type="entry name" value="AAA"/>
    <property type="match status" value="2"/>
</dbReference>
<keyword evidence="4 6" id="KW-0067">ATP-binding</keyword>
<keyword evidence="5 6" id="KW-0653">Protein transport</keyword>
<dbReference type="OrthoDB" id="9982946at2759"/>
<gene>
    <name evidence="9" type="ORF">FOZ60_012971</name>
</gene>
<comment type="subcellular location">
    <subcellularLocation>
        <location evidence="6">Cytoplasm</location>
    </subcellularLocation>
</comment>
<dbReference type="Gene3D" id="2.40.40.20">
    <property type="match status" value="1"/>
</dbReference>
<evidence type="ECO:0000256" key="2">
    <source>
        <dbReference type="ARBA" id="ARBA00022448"/>
    </source>
</evidence>
<dbReference type="SUPFAM" id="SSF52540">
    <property type="entry name" value="P-loop containing nucleoside triphosphate hydrolases"/>
    <property type="match status" value="2"/>
</dbReference>
<keyword evidence="6" id="KW-0479">Metal-binding</keyword>
<dbReference type="Gene3D" id="3.40.50.300">
    <property type="entry name" value="P-loop containing nucleotide triphosphate hydrolases"/>
    <property type="match status" value="2"/>
</dbReference>